<sequence>MKTLIKVFTLLTLVLSLGCSSDDSPQPGGDGPDNPTSEYEMVDVQVILPQNSTIDLSKTIMASLGSTSEINGSAKGSIPFNPGSVELAYLLDQDNNVLLAGFLSDGRKEISLETTAEVILYYGLDYYLLPPSAKKAFLNSVGQVTGFDELVNDLTTLFVSDPLMYSTGAYLDLLNEKIEQISSKNGNTSENRIFINDVLNKSGIVIQNPDSLHVQLQNFFPRRTHAFVYKKLVYDRDGNLTEIPDYSENPMVHFDLKPGKKQQIDAFQVGNQLSQVGTQASIIENASVSDPIALPFSGNTEFVAEYELVVVGSGAEKTISRDLSSVEKEAYEALNVKTYILDYFLPTLLDIGGNKNLLPRFGDAKEDALYDAVLPALQANNTVLEAVKQNKFKEASEVFLPELYGNIRLSDDLRNILTDVYNIISNGGSMPNTFVQSQELVETGIQRMEMVMEALYKNMNLGQKTNVKMLNTEANAVESWIMDSINAEVTIFPTEADVCLGDPLEIRAGYYTFYEPGVEDFEYHWSTSNKFGGRIQDIEGYPSNYGVSIVTTSNIVSYISVATESDLTDGDNFETVEVVVYTKNLQSGQLTEVGRKSMMVNNKKTCISFFAPFEKEVPITTFSSQLLCGGGLVYTVGIPGYIARFKAVDGATSYTAKILKKDGTYGNEFALTDLEDIGDDMLEFRLGVGSINILQTCDQAEAEQEQQRKLDDMDNIGHQGIEITPIF</sequence>
<dbReference type="EMBL" id="QXFI01000021">
    <property type="protein sequence ID" value="RIV44954.1"/>
    <property type="molecule type" value="Genomic_DNA"/>
</dbReference>
<feature type="signal peptide" evidence="1">
    <location>
        <begin position="1"/>
        <end position="21"/>
    </location>
</feature>
<keyword evidence="5" id="KW-1185">Reference proteome</keyword>
<dbReference type="EMBL" id="VNWK01000021">
    <property type="protein sequence ID" value="TXJ95865.1"/>
    <property type="molecule type" value="Genomic_DNA"/>
</dbReference>
<dbReference type="Proteomes" id="UP000266691">
    <property type="component" value="Unassembled WGS sequence"/>
</dbReference>
<dbReference type="Proteomes" id="UP000321621">
    <property type="component" value="Unassembled WGS sequence"/>
</dbReference>
<comment type="caution">
    <text evidence="2">The sequence shown here is derived from an EMBL/GenBank/DDBJ whole genome shotgun (WGS) entry which is preliminary data.</text>
</comment>
<evidence type="ECO:0000313" key="3">
    <source>
        <dbReference type="EMBL" id="TXJ95865.1"/>
    </source>
</evidence>
<dbReference type="RefSeq" id="WP_119647205.1">
    <property type="nucleotide sequence ID" value="NZ_QXFI01000021.1"/>
</dbReference>
<dbReference type="OrthoDB" id="1401154at2"/>
<dbReference type="PROSITE" id="PS51257">
    <property type="entry name" value="PROKAR_LIPOPROTEIN"/>
    <property type="match status" value="1"/>
</dbReference>
<reference evidence="2 4" key="1">
    <citation type="submission" date="2018-08" db="EMBL/GenBank/DDBJ databases">
        <title>Proposal of Muricauda 72 sp.nov. and Muricauda NH166 sp.nov., isolated from seawater.</title>
        <authorList>
            <person name="Cheng H."/>
            <person name="Wu Y.-H."/>
            <person name="Guo L.-L."/>
            <person name="Xu X.-W."/>
        </authorList>
    </citation>
    <scope>NUCLEOTIDE SEQUENCE [LARGE SCALE GENOMIC DNA]</scope>
    <source>
        <strain evidence="2 4">72</strain>
    </source>
</reference>
<gene>
    <name evidence="2" type="ORF">D2V05_08320</name>
    <name evidence="3" type="ORF">FQ017_08245</name>
</gene>
<evidence type="ECO:0000256" key="1">
    <source>
        <dbReference type="SAM" id="SignalP"/>
    </source>
</evidence>
<evidence type="ECO:0000313" key="5">
    <source>
        <dbReference type="Proteomes" id="UP000321621"/>
    </source>
</evidence>
<evidence type="ECO:0000313" key="2">
    <source>
        <dbReference type="EMBL" id="RIV44954.1"/>
    </source>
</evidence>
<dbReference type="AlphaFoldDB" id="A0A3A1NMA0"/>
<keyword evidence="1" id="KW-0732">Signal</keyword>
<evidence type="ECO:0000313" key="4">
    <source>
        <dbReference type="Proteomes" id="UP000266691"/>
    </source>
</evidence>
<proteinExistence type="predicted"/>
<protein>
    <submittedName>
        <fullName evidence="2">Uncharacterized protein</fullName>
    </submittedName>
</protein>
<feature type="chain" id="PRO_5017414282" evidence="1">
    <location>
        <begin position="22"/>
        <end position="727"/>
    </location>
</feature>
<name>A0A3A1NMA0_9FLAO</name>
<reference evidence="3 5" key="2">
    <citation type="submission" date="2019-07" db="EMBL/GenBank/DDBJ databases">
        <title>Draft genome of two Muricauda strains isolated from deep sea.</title>
        <authorList>
            <person name="Sun C."/>
        </authorList>
    </citation>
    <scope>NUCLEOTIDE SEQUENCE [LARGE SCALE GENOMIC DNA]</scope>
    <source>
        <strain evidence="3 5">72</strain>
    </source>
</reference>
<organism evidence="2 4">
    <name type="scientific">Flagellimonas pelagia</name>
    <dbReference type="NCBI Taxonomy" id="2306998"/>
    <lineage>
        <taxon>Bacteria</taxon>
        <taxon>Pseudomonadati</taxon>
        <taxon>Bacteroidota</taxon>
        <taxon>Flavobacteriia</taxon>
        <taxon>Flavobacteriales</taxon>
        <taxon>Flavobacteriaceae</taxon>
        <taxon>Flagellimonas</taxon>
    </lineage>
</organism>
<accession>A0A3A1NMA0</accession>